<feature type="transmembrane region" description="Helical" evidence="7">
    <location>
        <begin position="251"/>
        <end position="270"/>
    </location>
</feature>
<sequence length="685" mass="74933">MEVFGCGYARRPSIAEGLEAVRQRKFSVRSKGSADENDENSDGYKGEINPVFMLRNGSISSTIPIELPSKRTSVSSSRTSDADLYLSKLKEVEEEKDPEKDVEVIDESWKLVYKVSDSPPILLTIFFAVQQILMSLPGCVITAVLVASSVCGQEDEVLKAKLLATTIFLSGITTFLQVTFGVRLPVFQGPTPAYVIPILALASLPEWTCPTDVVGNNSTERLFTMGNETFNIERLRSDYIYPRLQTLQGSLVFAGLFHCLIGLTGMVGLMVKFIGPITVIPTLLLIGIEFYSVVTNLCDAHWGISAITASVAIILAVYLAGWAMPLPVWTRSQGCHIIRFPLQQVLAILLSMMIGWSVSGIMTSTNSISDDPNSEQYKARADYGIRTINKTPWFYVPYPGQFGAIGFDGGVFVAFVTATLTSIIDSIADYYACAKMCHLPPPPLHAMNRGIAFEGFMSMTAGFFGAGHATTTYGGNIGTIGMTKVASRRVYQIFAIILIVFSVLGKFTAVFVTIPDPVIGGVSVVGFGTFLGLVLSNLQYIDLNSSRNLAVIGISLLIGLMVPHWVKQNPESLSTGTPDLDSLLRTILSNPMMGGFVAFFLDNTISGSKLERGLAEWDTSNQDVEEISECDYEEDVTVYEILFISKLLKNVSWLKYIPILPNFDPNVYKCSCNCSCCGRCKKEKL</sequence>
<feature type="transmembrane region" description="Helical" evidence="7">
    <location>
        <begin position="518"/>
        <end position="536"/>
    </location>
</feature>
<dbReference type="Proteomes" id="UP000596742">
    <property type="component" value="Unassembled WGS sequence"/>
</dbReference>
<feature type="transmembrane region" description="Helical" evidence="7">
    <location>
        <begin position="162"/>
        <end position="182"/>
    </location>
</feature>
<dbReference type="AlphaFoldDB" id="A0A8B6DHX9"/>
<evidence type="ECO:0000256" key="3">
    <source>
        <dbReference type="ARBA" id="ARBA00022692"/>
    </source>
</evidence>
<dbReference type="NCBIfam" id="NF037981">
    <property type="entry name" value="NCS2_1"/>
    <property type="match status" value="1"/>
</dbReference>
<dbReference type="GO" id="GO:0022857">
    <property type="term" value="F:transmembrane transporter activity"/>
    <property type="evidence" value="ECO:0007669"/>
    <property type="project" value="InterPro"/>
</dbReference>
<keyword evidence="5 7" id="KW-0472">Membrane</keyword>
<dbReference type="OrthoDB" id="1641903at2759"/>
<reference evidence="8" key="1">
    <citation type="submission" date="2018-11" db="EMBL/GenBank/DDBJ databases">
        <authorList>
            <person name="Alioto T."/>
            <person name="Alioto T."/>
        </authorList>
    </citation>
    <scope>NUCLEOTIDE SEQUENCE</scope>
</reference>
<feature type="region of interest" description="Disordered" evidence="6">
    <location>
        <begin position="26"/>
        <end position="46"/>
    </location>
</feature>
<dbReference type="GO" id="GO:0016020">
    <property type="term" value="C:membrane"/>
    <property type="evidence" value="ECO:0007669"/>
    <property type="project" value="UniProtKB-SubCell"/>
</dbReference>
<feature type="transmembrane region" description="Helical" evidence="7">
    <location>
        <begin position="548"/>
        <end position="566"/>
    </location>
</feature>
<proteinExistence type="inferred from homology"/>
<dbReference type="Pfam" id="PF00860">
    <property type="entry name" value="Xan_ur_permease"/>
    <property type="match status" value="1"/>
</dbReference>
<feature type="transmembrane region" description="Helical" evidence="7">
    <location>
        <begin position="121"/>
        <end position="150"/>
    </location>
</feature>
<evidence type="ECO:0000313" key="9">
    <source>
        <dbReference type="Proteomes" id="UP000596742"/>
    </source>
</evidence>
<keyword evidence="9" id="KW-1185">Reference proteome</keyword>
<evidence type="ECO:0000256" key="7">
    <source>
        <dbReference type="SAM" id="Phobius"/>
    </source>
</evidence>
<keyword evidence="4 7" id="KW-1133">Transmembrane helix</keyword>
<organism evidence="8 9">
    <name type="scientific">Mytilus galloprovincialis</name>
    <name type="common">Mediterranean mussel</name>
    <dbReference type="NCBI Taxonomy" id="29158"/>
    <lineage>
        <taxon>Eukaryota</taxon>
        <taxon>Metazoa</taxon>
        <taxon>Spiralia</taxon>
        <taxon>Lophotrochozoa</taxon>
        <taxon>Mollusca</taxon>
        <taxon>Bivalvia</taxon>
        <taxon>Autobranchia</taxon>
        <taxon>Pteriomorphia</taxon>
        <taxon>Mytilida</taxon>
        <taxon>Mytiloidea</taxon>
        <taxon>Mytilidae</taxon>
        <taxon>Mytilinae</taxon>
        <taxon>Mytilus</taxon>
    </lineage>
</organism>
<comment type="subcellular location">
    <subcellularLocation>
        <location evidence="1">Membrane</location>
        <topology evidence="1">Multi-pass membrane protein</topology>
    </subcellularLocation>
</comment>
<feature type="transmembrane region" description="Helical" evidence="7">
    <location>
        <begin position="490"/>
        <end position="512"/>
    </location>
</feature>
<gene>
    <name evidence="8" type="ORF">MGAL_10B080222</name>
</gene>
<evidence type="ECO:0000256" key="4">
    <source>
        <dbReference type="ARBA" id="ARBA00022989"/>
    </source>
</evidence>
<feature type="transmembrane region" description="Helical" evidence="7">
    <location>
        <begin position="277"/>
        <end position="294"/>
    </location>
</feature>
<accession>A0A8B6DHX9</accession>
<feature type="transmembrane region" description="Helical" evidence="7">
    <location>
        <begin position="402"/>
        <end position="424"/>
    </location>
</feature>
<evidence type="ECO:0000256" key="2">
    <source>
        <dbReference type="ARBA" id="ARBA00008821"/>
    </source>
</evidence>
<protein>
    <submittedName>
        <fullName evidence="8">Solute carrier family 23 (Nucleobase transporter), member 1/2</fullName>
    </submittedName>
</protein>
<dbReference type="PANTHER" id="PTHR11119">
    <property type="entry name" value="XANTHINE-URACIL / VITAMIN C PERMEASE FAMILY MEMBER"/>
    <property type="match status" value="1"/>
</dbReference>
<evidence type="ECO:0000256" key="5">
    <source>
        <dbReference type="ARBA" id="ARBA00023136"/>
    </source>
</evidence>
<feature type="transmembrane region" description="Helical" evidence="7">
    <location>
        <begin position="300"/>
        <end position="324"/>
    </location>
</feature>
<evidence type="ECO:0000313" key="8">
    <source>
        <dbReference type="EMBL" id="VDI20469.1"/>
    </source>
</evidence>
<dbReference type="InterPro" id="IPR006043">
    <property type="entry name" value="NCS2"/>
</dbReference>
<evidence type="ECO:0000256" key="6">
    <source>
        <dbReference type="SAM" id="MobiDB-lite"/>
    </source>
</evidence>
<keyword evidence="3 7" id="KW-0812">Transmembrane</keyword>
<feature type="transmembrane region" description="Helical" evidence="7">
    <location>
        <begin position="345"/>
        <end position="363"/>
    </location>
</feature>
<evidence type="ECO:0000256" key="1">
    <source>
        <dbReference type="ARBA" id="ARBA00004141"/>
    </source>
</evidence>
<comment type="similarity">
    <text evidence="2">Belongs to the nucleobase:cation symporter-2 (NCS2) (TC 2.A.40) family.</text>
</comment>
<comment type="caution">
    <text evidence="8">The sequence shown here is derived from an EMBL/GenBank/DDBJ whole genome shotgun (WGS) entry which is preliminary data.</text>
</comment>
<dbReference type="EMBL" id="UYJE01003583">
    <property type="protein sequence ID" value="VDI20469.1"/>
    <property type="molecule type" value="Genomic_DNA"/>
</dbReference>
<name>A0A8B6DHX9_MYTGA</name>